<protein>
    <submittedName>
        <fullName evidence="5">Tetratricopeptide repeat protein</fullName>
    </submittedName>
</protein>
<keyword evidence="6" id="KW-1185">Reference proteome</keyword>
<dbReference type="Proteomes" id="UP001163096">
    <property type="component" value="Chromosome"/>
</dbReference>
<evidence type="ECO:0000313" key="5">
    <source>
        <dbReference type="EMBL" id="WAI01003.1"/>
    </source>
</evidence>
<dbReference type="PANTHER" id="PTHR44943">
    <property type="entry name" value="CELLULOSE SYNTHASE OPERON PROTEIN C"/>
    <property type="match status" value="1"/>
</dbReference>
<feature type="region of interest" description="Disordered" evidence="3">
    <location>
        <begin position="1"/>
        <end position="23"/>
    </location>
</feature>
<evidence type="ECO:0000256" key="4">
    <source>
        <dbReference type="SAM" id="Phobius"/>
    </source>
</evidence>
<dbReference type="GeneID" id="76835709"/>
<dbReference type="SUPFAM" id="SSF48452">
    <property type="entry name" value="TPR-like"/>
    <property type="match status" value="1"/>
</dbReference>
<sequence length="177" mass="20018">MKRNGSSGNLIRPEQGDGSACGKKERGKNMKAIWYLFTIGVILAAIALSAGCTDYMPSPVGGYMITDNNVTHQKWMSEYLEDPEKFKTNPENPLEWTLKGMSSVAAGGRHEEALEYYDIAIGLDPEYAFPYYEKAFSLLILQRYDEGEECLEKAVEINPQYEPLAKRIRSDFIRKES</sequence>
<dbReference type="PANTHER" id="PTHR44943:SF4">
    <property type="entry name" value="TPR REPEAT-CONTAINING PROTEIN MJ0798"/>
    <property type="match status" value="1"/>
</dbReference>
<dbReference type="EMBL" id="CP113361">
    <property type="protein sequence ID" value="WAI01003.1"/>
    <property type="molecule type" value="Genomic_DNA"/>
</dbReference>
<dbReference type="InterPro" id="IPR019734">
    <property type="entry name" value="TPR_rpt"/>
</dbReference>
<reference evidence="5" key="1">
    <citation type="submission" date="2022-11" db="EMBL/GenBank/DDBJ databases">
        <title>Complete genome sequence of Methanogenium organophilum DSM 3596.</title>
        <authorList>
            <person name="Chen S.-C."/>
            <person name="Lai S.-J."/>
            <person name="You Y.-T."/>
        </authorList>
    </citation>
    <scope>NUCLEOTIDE SEQUENCE</scope>
    <source>
        <strain evidence="5">DSM 3596</strain>
    </source>
</reference>
<feature type="transmembrane region" description="Helical" evidence="4">
    <location>
        <begin position="32"/>
        <end position="50"/>
    </location>
</feature>
<dbReference type="AlphaFoldDB" id="A0A9X9S3V2"/>
<proteinExistence type="predicted"/>
<dbReference type="SMART" id="SM00028">
    <property type="entry name" value="TPR"/>
    <property type="match status" value="2"/>
</dbReference>
<gene>
    <name evidence="5" type="ORF">OU421_11365</name>
</gene>
<dbReference type="InterPro" id="IPR013105">
    <property type="entry name" value="TPR_2"/>
</dbReference>
<dbReference type="Gene3D" id="1.25.40.10">
    <property type="entry name" value="Tetratricopeptide repeat domain"/>
    <property type="match status" value="1"/>
</dbReference>
<keyword evidence="4" id="KW-0812">Transmembrane</keyword>
<dbReference type="RefSeq" id="WP_268186211.1">
    <property type="nucleotide sequence ID" value="NZ_CP113361.1"/>
</dbReference>
<keyword evidence="4" id="KW-1133">Transmembrane helix</keyword>
<dbReference type="InterPro" id="IPR051685">
    <property type="entry name" value="Ycf3/AcsC/BcsC/TPR_MFPF"/>
</dbReference>
<name>A0A9X9S3V2_METOG</name>
<keyword evidence="4" id="KW-0472">Membrane</keyword>
<accession>A0A9X9S3V2</accession>
<evidence type="ECO:0000256" key="3">
    <source>
        <dbReference type="SAM" id="MobiDB-lite"/>
    </source>
</evidence>
<keyword evidence="2" id="KW-0802">TPR repeat</keyword>
<evidence type="ECO:0000256" key="2">
    <source>
        <dbReference type="ARBA" id="ARBA00022803"/>
    </source>
</evidence>
<dbReference type="KEGG" id="mou:OU421_11365"/>
<dbReference type="InterPro" id="IPR011990">
    <property type="entry name" value="TPR-like_helical_dom_sf"/>
</dbReference>
<evidence type="ECO:0000256" key="1">
    <source>
        <dbReference type="ARBA" id="ARBA00022737"/>
    </source>
</evidence>
<evidence type="ECO:0000313" key="6">
    <source>
        <dbReference type="Proteomes" id="UP001163096"/>
    </source>
</evidence>
<dbReference type="Pfam" id="PF07719">
    <property type="entry name" value="TPR_2"/>
    <property type="match status" value="1"/>
</dbReference>
<organism evidence="5 6">
    <name type="scientific">Methanogenium organophilum</name>
    <dbReference type="NCBI Taxonomy" id="2199"/>
    <lineage>
        <taxon>Archaea</taxon>
        <taxon>Methanobacteriati</taxon>
        <taxon>Methanobacteriota</taxon>
        <taxon>Stenosarchaea group</taxon>
        <taxon>Methanomicrobia</taxon>
        <taxon>Methanomicrobiales</taxon>
        <taxon>Methanomicrobiaceae</taxon>
        <taxon>Methanogenium</taxon>
    </lineage>
</organism>
<keyword evidence="1" id="KW-0677">Repeat</keyword>